<keyword evidence="4" id="KW-0175">Coiled coil</keyword>
<gene>
    <name evidence="6" type="ORF">HPBE_LOCUS4713</name>
</gene>
<dbReference type="InterPro" id="IPR041243">
    <property type="entry name" value="STI1/HOP_DP"/>
</dbReference>
<evidence type="ECO:0000313" key="7">
    <source>
        <dbReference type="Proteomes" id="UP000050761"/>
    </source>
</evidence>
<evidence type="ECO:0000313" key="8">
    <source>
        <dbReference type="WBParaSite" id="HPBE_0000471201-mRNA-1"/>
    </source>
</evidence>
<dbReference type="GO" id="GO:0030544">
    <property type="term" value="F:Hsp70 protein binding"/>
    <property type="evidence" value="ECO:0007669"/>
    <property type="project" value="TreeGrafter"/>
</dbReference>
<keyword evidence="7" id="KW-1185">Reference proteome</keyword>
<dbReference type="AlphaFoldDB" id="A0A183FEC3"/>
<evidence type="ECO:0000256" key="4">
    <source>
        <dbReference type="SAM" id="Coils"/>
    </source>
</evidence>
<reference evidence="8" key="2">
    <citation type="submission" date="2019-09" db="UniProtKB">
        <authorList>
            <consortium name="WormBaseParasite"/>
        </authorList>
    </citation>
    <scope>IDENTIFICATION</scope>
</reference>
<dbReference type="Gene3D" id="1.10.260.100">
    <property type="match status" value="1"/>
</dbReference>
<comment type="function">
    <text evidence="3">One HIP oligomer binds the ATPase domains of at least two HSC70 molecules dependent on activation of the HSC70 ATPase by HSP40. Stabilizes the ADP state of HSC70 that has a high affinity for substrate protein. Through its own chaperone activity, it may contribute to the interaction of HSC70 with various target proteins.</text>
</comment>
<feature type="coiled-coil region" evidence="4">
    <location>
        <begin position="33"/>
        <end position="76"/>
    </location>
</feature>
<accession>A0A3P7YBX5</accession>
<dbReference type="WBParaSite" id="HPBE_0000471201-mRNA-1">
    <property type="protein sequence ID" value="HPBE_0000471201-mRNA-1"/>
    <property type="gene ID" value="HPBE_0000471201"/>
</dbReference>
<dbReference type="Proteomes" id="UP000050761">
    <property type="component" value="Unassembled WGS sequence"/>
</dbReference>
<evidence type="ECO:0000256" key="1">
    <source>
        <dbReference type="ARBA" id="ARBA00022737"/>
    </source>
</evidence>
<reference evidence="6 7" key="1">
    <citation type="submission" date="2018-11" db="EMBL/GenBank/DDBJ databases">
        <authorList>
            <consortium name="Pathogen Informatics"/>
        </authorList>
    </citation>
    <scope>NUCLEOTIDE SEQUENCE [LARGE SCALE GENOMIC DNA]</scope>
</reference>
<keyword evidence="1" id="KW-0677">Repeat</keyword>
<evidence type="ECO:0000313" key="6">
    <source>
        <dbReference type="EMBL" id="VDO62163.1"/>
    </source>
</evidence>
<evidence type="ECO:0000256" key="2">
    <source>
        <dbReference type="ARBA" id="ARBA00022803"/>
    </source>
</evidence>
<dbReference type="PROSITE" id="PS50181">
    <property type="entry name" value="FBOX"/>
    <property type="match status" value="1"/>
</dbReference>
<name>A0A183FEC3_HELPZ</name>
<evidence type="ECO:0000256" key="3">
    <source>
        <dbReference type="ARBA" id="ARBA00037033"/>
    </source>
</evidence>
<dbReference type="PANTHER" id="PTHR45883:SF2">
    <property type="entry name" value="HSC70-INTERACTING PROTEIN"/>
    <property type="match status" value="1"/>
</dbReference>
<feature type="domain" description="F-box" evidence="5">
    <location>
        <begin position="180"/>
        <end position="224"/>
    </location>
</feature>
<sequence length="390" mass="44014">MAGVLLHYAGHARLLGPTIVLGMFCEWGAAKKIQEYNRAVARQAEERELQERRERVRRAQEANRKAQEEAAKFAGDEDFGGMPGDDPTGGLGSVLNDPEVAEAMKDPEVMSAFLDIMNNPQNLMKHMGNQKVMKLIAKMKGMGGMFGGGPPGGGCPSGANFQKNDPFSCFGKRSKKSEQAMPLLGLPPHVLESILDKLSLVDMIAFKLCSRKSKEIVDEYWQRRRSFSVSVAEFHRLFPYIDPEQTQFESIFHIRDELGRFLRMLPNNRLTEANFSGLRRFHRELMEDIMIRNRVDACSLFSGVTSMSFSGCLVSCADLESLSYCMQNLKSLTLSDRLIDHPINGYREDVDPNKIQNFRTYQKNGLIGHRARTIAHMKTLWPTLVQLTFV</sequence>
<dbReference type="EMBL" id="UZAH01025354">
    <property type="protein sequence ID" value="VDO62163.1"/>
    <property type="molecule type" value="Genomic_DNA"/>
</dbReference>
<keyword evidence="2" id="KW-0802">TPR repeat</keyword>
<dbReference type="Pfam" id="PF17830">
    <property type="entry name" value="STI1-HOP_DP"/>
    <property type="match status" value="1"/>
</dbReference>
<dbReference type="OrthoDB" id="5779397at2759"/>
<dbReference type="SMART" id="SM00727">
    <property type="entry name" value="STI1"/>
    <property type="match status" value="1"/>
</dbReference>
<protein>
    <submittedName>
        <fullName evidence="8">F-box domain-containing protein</fullName>
    </submittedName>
</protein>
<proteinExistence type="predicted"/>
<organism evidence="7 8">
    <name type="scientific">Heligmosomoides polygyrus</name>
    <name type="common">Parasitic roundworm</name>
    <dbReference type="NCBI Taxonomy" id="6339"/>
    <lineage>
        <taxon>Eukaryota</taxon>
        <taxon>Metazoa</taxon>
        <taxon>Ecdysozoa</taxon>
        <taxon>Nematoda</taxon>
        <taxon>Chromadorea</taxon>
        <taxon>Rhabditida</taxon>
        <taxon>Rhabditina</taxon>
        <taxon>Rhabditomorpha</taxon>
        <taxon>Strongyloidea</taxon>
        <taxon>Heligmosomidae</taxon>
        <taxon>Heligmosomoides</taxon>
    </lineage>
</organism>
<accession>A0A183FEC3</accession>
<dbReference type="InterPro" id="IPR006636">
    <property type="entry name" value="STI1_HS-bd"/>
</dbReference>
<dbReference type="Pfam" id="PF00646">
    <property type="entry name" value="F-box"/>
    <property type="match status" value="1"/>
</dbReference>
<evidence type="ECO:0000259" key="5">
    <source>
        <dbReference type="PROSITE" id="PS50181"/>
    </source>
</evidence>
<dbReference type="InterPro" id="IPR001810">
    <property type="entry name" value="F-box_dom"/>
</dbReference>
<dbReference type="PANTHER" id="PTHR45883">
    <property type="entry name" value="HSC70-INTERACTING PROTEIN"/>
    <property type="match status" value="1"/>
</dbReference>